<keyword evidence="1" id="KW-0472">Membrane</keyword>
<organism evidence="4 5">
    <name type="scientific">Halopseudomonas yangmingensis</name>
    <dbReference type="NCBI Taxonomy" id="1720063"/>
    <lineage>
        <taxon>Bacteria</taxon>
        <taxon>Pseudomonadati</taxon>
        <taxon>Pseudomonadota</taxon>
        <taxon>Gammaproteobacteria</taxon>
        <taxon>Pseudomonadales</taxon>
        <taxon>Pseudomonadaceae</taxon>
        <taxon>Halopseudomonas</taxon>
    </lineage>
</organism>
<dbReference type="RefSeq" id="WP_177197305.1">
    <property type="nucleotide sequence ID" value="NZ_FOUI01000026.1"/>
</dbReference>
<feature type="chain" id="PRO_5017312808" evidence="2">
    <location>
        <begin position="27"/>
        <end position="316"/>
    </location>
</feature>
<evidence type="ECO:0000256" key="2">
    <source>
        <dbReference type="SAM" id="SignalP"/>
    </source>
</evidence>
<reference evidence="5" key="1">
    <citation type="submission" date="2016-10" db="EMBL/GenBank/DDBJ databases">
        <authorList>
            <person name="Varghese N."/>
            <person name="Submissions S."/>
        </authorList>
    </citation>
    <scope>NUCLEOTIDE SEQUENCE [LARGE SCALE GENOMIC DNA]</scope>
    <source>
        <strain evidence="5">DSM 24213</strain>
    </source>
</reference>
<dbReference type="CDD" id="cd07185">
    <property type="entry name" value="OmpA_C-like"/>
    <property type="match status" value="1"/>
</dbReference>
<dbReference type="Proteomes" id="UP000243629">
    <property type="component" value="Unassembled WGS sequence"/>
</dbReference>
<gene>
    <name evidence="4" type="ORF">SAMN05216217_12615</name>
</gene>
<feature type="signal peptide" evidence="2">
    <location>
        <begin position="1"/>
        <end position="26"/>
    </location>
</feature>
<dbReference type="InterPro" id="IPR050330">
    <property type="entry name" value="Bact_OuterMem_StrucFunc"/>
</dbReference>
<dbReference type="SUPFAM" id="SSF103088">
    <property type="entry name" value="OmpA-like"/>
    <property type="match status" value="1"/>
</dbReference>
<dbReference type="STRING" id="1720063.SAMN05216217_12615"/>
<dbReference type="PANTHER" id="PTHR30329:SF21">
    <property type="entry name" value="LIPOPROTEIN YIAD-RELATED"/>
    <property type="match status" value="1"/>
</dbReference>
<evidence type="ECO:0000256" key="1">
    <source>
        <dbReference type="PROSITE-ProRule" id="PRU00473"/>
    </source>
</evidence>
<feature type="domain" description="OmpA-like" evidence="3">
    <location>
        <begin position="181"/>
        <end position="300"/>
    </location>
</feature>
<dbReference type="EMBL" id="FOUI01000026">
    <property type="protein sequence ID" value="SFM89995.1"/>
    <property type="molecule type" value="Genomic_DNA"/>
</dbReference>
<evidence type="ECO:0000313" key="4">
    <source>
        <dbReference type="EMBL" id="SFM89995.1"/>
    </source>
</evidence>
<dbReference type="PANTHER" id="PTHR30329">
    <property type="entry name" value="STATOR ELEMENT OF FLAGELLAR MOTOR COMPLEX"/>
    <property type="match status" value="1"/>
</dbReference>
<dbReference type="InterPro" id="IPR006665">
    <property type="entry name" value="OmpA-like"/>
</dbReference>
<evidence type="ECO:0000313" key="5">
    <source>
        <dbReference type="Proteomes" id="UP000243629"/>
    </source>
</evidence>
<proteinExistence type="predicted"/>
<accession>A0A1I4UM44</accession>
<evidence type="ECO:0000259" key="3">
    <source>
        <dbReference type="PROSITE" id="PS51123"/>
    </source>
</evidence>
<dbReference type="PROSITE" id="PS51123">
    <property type="entry name" value="OMPA_2"/>
    <property type="match status" value="1"/>
</dbReference>
<keyword evidence="2" id="KW-0732">Signal</keyword>
<dbReference type="Gene3D" id="3.30.1330.60">
    <property type="entry name" value="OmpA-like domain"/>
    <property type="match status" value="1"/>
</dbReference>
<protein>
    <submittedName>
        <fullName evidence="4">OmpA family protein</fullName>
    </submittedName>
</protein>
<dbReference type="Pfam" id="PF00691">
    <property type="entry name" value="OmpA"/>
    <property type="match status" value="1"/>
</dbReference>
<dbReference type="AlphaFoldDB" id="A0A1I4UM44"/>
<dbReference type="InterPro" id="IPR036737">
    <property type="entry name" value="OmpA-like_sf"/>
</dbReference>
<sequence>MHSKKQLGRVMAAVLLSGLISTPATAVQLDLEMLERGRVHQNVSEGGRFEFAKGPMIYQPESDENFSKGYRPESMEYIRGDLFREIHDLPAHVRSYGVFTDIVESLTGSGFDEIYSCEREQCGESAAWRLYLSTLIGGRDVTQYYFAGVSGDRSYVAVYVNELGGQTRVLVDHMLMRVADASTVVEVDFATPFFSPGSAQLSPSSIRGLAELAERIRSEDQDKSLMLIGHADTNGGLLRNLLLSGARAQAVERALIREYQIAPSKLSVAAYGYALPQASLRVGVAATGNRRVEARIISKVMEPVAAAEAELDVVVN</sequence>
<name>A0A1I4UM44_9GAMM</name>
<dbReference type="GO" id="GO:0016020">
    <property type="term" value="C:membrane"/>
    <property type="evidence" value="ECO:0007669"/>
    <property type="project" value="UniProtKB-UniRule"/>
</dbReference>
<keyword evidence="5" id="KW-1185">Reference proteome</keyword>